<keyword evidence="2" id="KW-1185">Reference proteome</keyword>
<dbReference type="EMBL" id="JARK01000064">
    <property type="protein sequence ID" value="EYC44332.1"/>
    <property type="molecule type" value="Genomic_DNA"/>
</dbReference>
<accession>A0A016WYH7</accession>
<evidence type="ECO:0000313" key="1">
    <source>
        <dbReference type="EMBL" id="EYC44332.1"/>
    </source>
</evidence>
<protein>
    <submittedName>
        <fullName evidence="1">Uncharacterized protein</fullName>
    </submittedName>
</protein>
<organism evidence="1 2">
    <name type="scientific">Ancylostoma ceylanicum</name>
    <dbReference type="NCBI Taxonomy" id="53326"/>
    <lineage>
        <taxon>Eukaryota</taxon>
        <taxon>Metazoa</taxon>
        <taxon>Ecdysozoa</taxon>
        <taxon>Nematoda</taxon>
        <taxon>Chromadorea</taxon>
        <taxon>Rhabditida</taxon>
        <taxon>Rhabditina</taxon>
        <taxon>Rhabditomorpha</taxon>
        <taxon>Strongyloidea</taxon>
        <taxon>Ancylostomatidae</taxon>
        <taxon>Ancylostomatinae</taxon>
        <taxon>Ancylostoma</taxon>
    </lineage>
</organism>
<reference evidence="2" key="1">
    <citation type="journal article" date="2015" name="Nat. Genet.">
        <title>The genome and transcriptome of the zoonotic hookworm Ancylostoma ceylanicum identify infection-specific gene families.</title>
        <authorList>
            <person name="Schwarz E.M."/>
            <person name="Hu Y."/>
            <person name="Antoshechkin I."/>
            <person name="Miller M.M."/>
            <person name="Sternberg P.W."/>
            <person name="Aroian R.V."/>
        </authorList>
    </citation>
    <scope>NUCLEOTIDE SEQUENCE</scope>
    <source>
        <strain evidence="2">HY135</strain>
    </source>
</reference>
<name>A0A016WYH7_9BILA</name>
<proteinExistence type="predicted"/>
<comment type="caution">
    <text evidence="1">The sequence shown here is derived from an EMBL/GenBank/DDBJ whole genome shotgun (WGS) entry which is preliminary data.</text>
</comment>
<gene>
    <name evidence="1" type="primary">Acey_s0464.g1922</name>
    <name evidence="1" type="ORF">Y032_0464g1922</name>
</gene>
<dbReference type="AlphaFoldDB" id="A0A016WYH7"/>
<dbReference type="Proteomes" id="UP000024635">
    <property type="component" value="Unassembled WGS sequence"/>
</dbReference>
<sequence>MPPTLSRNMSTFRPLFEDFIRRSVAVKSGQMPATLRIAGRTSTVVHQPDSRCIQSAIGPIARLGRIMCGSACFLPAMLSRSNLSSETCPRMERDLPLRLSEILLEILDFPSPKVAKLIQVKTYC</sequence>
<evidence type="ECO:0000313" key="2">
    <source>
        <dbReference type="Proteomes" id="UP000024635"/>
    </source>
</evidence>